<evidence type="ECO:0000256" key="1">
    <source>
        <dbReference type="ARBA" id="ARBA00004571"/>
    </source>
</evidence>
<dbReference type="InterPro" id="IPR039426">
    <property type="entry name" value="TonB-dep_rcpt-like"/>
</dbReference>
<dbReference type="Pfam" id="PF07715">
    <property type="entry name" value="Plug"/>
    <property type="match status" value="1"/>
</dbReference>
<evidence type="ECO:0000256" key="2">
    <source>
        <dbReference type="ARBA" id="ARBA00022448"/>
    </source>
</evidence>
<proteinExistence type="inferred from homology"/>
<comment type="caution">
    <text evidence="13">The sequence shown here is derived from an EMBL/GenBank/DDBJ whole genome shotgun (WGS) entry which is preliminary data.</text>
</comment>
<comment type="similarity">
    <text evidence="8 9">Belongs to the TonB-dependent receptor family.</text>
</comment>
<dbReference type="SUPFAM" id="SSF56935">
    <property type="entry name" value="Porins"/>
    <property type="match status" value="1"/>
</dbReference>
<comment type="subcellular location">
    <subcellularLocation>
        <location evidence="1 8">Cell outer membrane</location>
        <topology evidence="1 8">Multi-pass membrane protein</topology>
    </subcellularLocation>
</comment>
<keyword evidence="4 8" id="KW-0812">Transmembrane</keyword>
<feature type="signal peptide" evidence="10">
    <location>
        <begin position="1"/>
        <end position="26"/>
    </location>
</feature>
<evidence type="ECO:0000313" key="13">
    <source>
        <dbReference type="EMBL" id="TGN21655.1"/>
    </source>
</evidence>
<evidence type="ECO:0000256" key="7">
    <source>
        <dbReference type="ARBA" id="ARBA00023237"/>
    </source>
</evidence>
<dbReference type="InterPro" id="IPR000531">
    <property type="entry name" value="Beta-barrel_TonB"/>
</dbReference>
<keyword evidence="5 9" id="KW-0798">TonB box</keyword>
<dbReference type="Gene3D" id="2.170.130.10">
    <property type="entry name" value="TonB-dependent receptor, plug domain"/>
    <property type="match status" value="1"/>
</dbReference>
<protein>
    <submittedName>
        <fullName evidence="13">TonB-dependent receptor</fullName>
    </submittedName>
</protein>
<reference evidence="13 14" key="1">
    <citation type="submission" date="2019-03" db="EMBL/GenBank/DDBJ databases">
        <title>Empedobacter tilapiae sp. nov., isolated from an intestine of Nile tilapia Oreochromis niloticus.</title>
        <authorList>
            <person name="Kim Y.-O."/>
            <person name="Yoon J.-H."/>
        </authorList>
    </citation>
    <scope>NUCLEOTIDE SEQUENCE [LARGE SCALE GENOMIC DNA]</scope>
    <source>
        <strain evidence="13 14">MRS2</strain>
    </source>
</reference>
<keyword evidence="7 8" id="KW-0998">Cell outer membrane</keyword>
<dbReference type="InterPro" id="IPR012910">
    <property type="entry name" value="Plug_dom"/>
</dbReference>
<dbReference type="AlphaFoldDB" id="A0A4Z1BHX7"/>
<keyword evidence="2 8" id="KW-0813">Transport</keyword>
<evidence type="ECO:0000256" key="5">
    <source>
        <dbReference type="ARBA" id="ARBA00023077"/>
    </source>
</evidence>
<dbReference type="Gene3D" id="2.40.170.20">
    <property type="entry name" value="TonB-dependent receptor, beta-barrel domain"/>
    <property type="match status" value="1"/>
</dbReference>
<dbReference type="PANTHER" id="PTHR30069:SF42">
    <property type="entry name" value="FERRIC AEROBACTIN RECEPTOR"/>
    <property type="match status" value="1"/>
</dbReference>
<keyword evidence="13" id="KW-0675">Receptor</keyword>
<keyword evidence="3 8" id="KW-1134">Transmembrane beta strand</keyword>
<dbReference type="PANTHER" id="PTHR30069">
    <property type="entry name" value="TONB-DEPENDENT OUTER MEMBRANE RECEPTOR"/>
    <property type="match status" value="1"/>
</dbReference>
<dbReference type="InterPro" id="IPR037066">
    <property type="entry name" value="Plug_dom_sf"/>
</dbReference>
<dbReference type="Pfam" id="PF00593">
    <property type="entry name" value="TonB_dep_Rec_b-barrel"/>
    <property type="match status" value="1"/>
</dbReference>
<dbReference type="InterPro" id="IPR036942">
    <property type="entry name" value="Beta-barrel_TonB_sf"/>
</dbReference>
<evidence type="ECO:0000256" key="10">
    <source>
        <dbReference type="SAM" id="SignalP"/>
    </source>
</evidence>
<evidence type="ECO:0000256" key="3">
    <source>
        <dbReference type="ARBA" id="ARBA00022452"/>
    </source>
</evidence>
<accession>A0A4Z1BHX7</accession>
<dbReference type="GO" id="GO:0044718">
    <property type="term" value="P:siderophore transmembrane transport"/>
    <property type="evidence" value="ECO:0007669"/>
    <property type="project" value="TreeGrafter"/>
</dbReference>
<feature type="chain" id="PRO_5021476709" evidence="10">
    <location>
        <begin position="27"/>
        <end position="711"/>
    </location>
</feature>
<keyword evidence="14" id="KW-1185">Reference proteome</keyword>
<feature type="domain" description="TonB-dependent receptor plug" evidence="12">
    <location>
        <begin position="56"/>
        <end position="159"/>
    </location>
</feature>
<dbReference type="CDD" id="cd01347">
    <property type="entry name" value="ligand_gated_channel"/>
    <property type="match status" value="1"/>
</dbReference>
<dbReference type="EMBL" id="SRPE01000018">
    <property type="protein sequence ID" value="TGN21655.1"/>
    <property type="molecule type" value="Genomic_DNA"/>
</dbReference>
<dbReference type="PROSITE" id="PS52016">
    <property type="entry name" value="TONB_DEPENDENT_REC_3"/>
    <property type="match status" value="1"/>
</dbReference>
<sequence>MRKYLFKIPQKPSLFLSLLLSVSTFAQVNDSIVNSNEVISVDEVIVTAGRKSENINKIPSSVTVISQKQIQEQMEFTTDISQILGNLVPGLNVSNNKSTNSGQSLRGRTVLVLIDGIPQSTPLMNGARDIRTIDPSVIERIEVIKGATSIYGNGSGGGIINYITKKNFNQNPISGQTSVGITANPYNNKETFGYRVSQFLSGNVNKISYMVGGSIDYTELQRDGDGLVLGQTDGTSNSYQNNVYTKLNYQINDESEISLMYNFYNSTQHAKYISKNGVFGVSPTIGVKGEDPGKPTGTPFNHNLIVRYNNNKLFGNTQFDASFYLNSFRSMNRYVESAVNWYGPGQTKINSNKKGIRLNFNTPFSVANIPGEVTYGLDLLNDVTYQDLTDGRVYIPKMKMASFAPYAQLKLDLLENLVFKGGIRYENAQVKIKDFRTIASGPNGEGSIDVQGGKFPYKGTTFNAGLRYTKFDIFNPFISFTQGFSINELGRIVRAAEESTLANVNTKPILTNNYEIGFSSRYKMLNFTAAYFISTSKDGVNLVANENGILRPLRAPERTYGIELSLDANISRVWKTGVSYSFVEGKSENNDGSKKYLNGTRIAPPKATAYVRFSPNQKLNIALNYVMTGDRDRFNINNKGVYLANEAPVKTVNLFNLSSNYQFNKNWGASLGIDNIFNYTYYTVASQYSANAANYVRGTGTTATFMINYKF</sequence>
<evidence type="ECO:0000259" key="12">
    <source>
        <dbReference type="Pfam" id="PF07715"/>
    </source>
</evidence>
<dbReference type="GO" id="GO:0009279">
    <property type="term" value="C:cell outer membrane"/>
    <property type="evidence" value="ECO:0007669"/>
    <property type="project" value="UniProtKB-SubCell"/>
</dbReference>
<gene>
    <name evidence="13" type="ORF">E4J94_17050</name>
</gene>
<evidence type="ECO:0000256" key="4">
    <source>
        <dbReference type="ARBA" id="ARBA00022692"/>
    </source>
</evidence>
<dbReference type="RefSeq" id="WP_135836985.1">
    <property type="nucleotide sequence ID" value="NZ_SRPE01000018.1"/>
</dbReference>
<organism evidence="13 14">
    <name type="scientific">Empedobacter tilapiae</name>
    <dbReference type="NCBI Taxonomy" id="2491114"/>
    <lineage>
        <taxon>Bacteria</taxon>
        <taxon>Pseudomonadati</taxon>
        <taxon>Bacteroidota</taxon>
        <taxon>Flavobacteriia</taxon>
        <taxon>Flavobacteriales</taxon>
        <taxon>Weeksellaceae</taxon>
        <taxon>Empedobacter</taxon>
    </lineage>
</organism>
<dbReference type="OrthoDB" id="8670144at2"/>
<name>A0A4Z1BHX7_9FLAO</name>
<evidence type="ECO:0000313" key="14">
    <source>
        <dbReference type="Proteomes" id="UP000297998"/>
    </source>
</evidence>
<dbReference type="Proteomes" id="UP000297998">
    <property type="component" value="Unassembled WGS sequence"/>
</dbReference>
<evidence type="ECO:0000256" key="8">
    <source>
        <dbReference type="PROSITE-ProRule" id="PRU01360"/>
    </source>
</evidence>
<feature type="domain" description="TonB-dependent receptor-like beta-barrel" evidence="11">
    <location>
        <begin position="244"/>
        <end position="676"/>
    </location>
</feature>
<dbReference type="GO" id="GO:0015344">
    <property type="term" value="F:siderophore uptake transmembrane transporter activity"/>
    <property type="evidence" value="ECO:0007669"/>
    <property type="project" value="TreeGrafter"/>
</dbReference>
<keyword evidence="6 8" id="KW-0472">Membrane</keyword>
<evidence type="ECO:0000259" key="11">
    <source>
        <dbReference type="Pfam" id="PF00593"/>
    </source>
</evidence>
<evidence type="ECO:0000256" key="9">
    <source>
        <dbReference type="RuleBase" id="RU003357"/>
    </source>
</evidence>
<evidence type="ECO:0000256" key="6">
    <source>
        <dbReference type="ARBA" id="ARBA00023136"/>
    </source>
</evidence>
<keyword evidence="10" id="KW-0732">Signal</keyword>